<dbReference type="PROSITE" id="PS00107">
    <property type="entry name" value="PROTEIN_KINASE_ATP"/>
    <property type="match status" value="1"/>
</dbReference>
<protein>
    <recommendedName>
        <fullName evidence="2">non-specific serine/threonine protein kinase</fullName>
        <ecNumber evidence="2">2.7.11.1</ecNumber>
    </recommendedName>
</protein>
<accession>A0A6A6KFU3</accession>
<dbReference type="GO" id="GO:0005524">
    <property type="term" value="F:ATP binding"/>
    <property type="evidence" value="ECO:0007669"/>
    <property type="project" value="UniProtKB-UniRule"/>
</dbReference>
<keyword evidence="5" id="KW-0808">Transferase</keyword>
<dbReference type="InterPro" id="IPR017441">
    <property type="entry name" value="Protein_kinase_ATP_BS"/>
</dbReference>
<keyword evidence="4 15" id="KW-0723">Serine/threonine-protein kinase</keyword>
<evidence type="ECO:0000256" key="3">
    <source>
        <dbReference type="ARBA" id="ARBA00022475"/>
    </source>
</evidence>
<evidence type="ECO:0000256" key="6">
    <source>
        <dbReference type="ARBA" id="ARBA00022692"/>
    </source>
</evidence>
<dbReference type="Gene3D" id="1.10.510.10">
    <property type="entry name" value="Transferase(Phosphotransferase) domain 1"/>
    <property type="match status" value="1"/>
</dbReference>
<evidence type="ECO:0000256" key="11">
    <source>
        <dbReference type="ARBA" id="ARBA00023136"/>
    </source>
</evidence>
<evidence type="ECO:0000256" key="9">
    <source>
        <dbReference type="ARBA" id="ARBA00022840"/>
    </source>
</evidence>
<evidence type="ECO:0000256" key="10">
    <source>
        <dbReference type="ARBA" id="ARBA00022989"/>
    </source>
</evidence>
<keyword evidence="6 16" id="KW-0812">Transmembrane</keyword>
<dbReference type="GO" id="GO:0004674">
    <property type="term" value="F:protein serine/threonine kinase activity"/>
    <property type="evidence" value="ECO:0007669"/>
    <property type="project" value="UniProtKB-KW"/>
</dbReference>
<comment type="subcellular location">
    <subcellularLocation>
        <location evidence="1">Cell membrane</location>
        <topology evidence="1">Single-pass membrane protein</topology>
    </subcellularLocation>
</comment>
<dbReference type="InterPro" id="IPR047117">
    <property type="entry name" value="PERK1-13-like"/>
</dbReference>
<evidence type="ECO:0000256" key="16">
    <source>
        <dbReference type="SAM" id="Phobius"/>
    </source>
</evidence>
<keyword evidence="10 16" id="KW-1133">Transmembrane helix</keyword>
<dbReference type="EC" id="2.7.11.1" evidence="2"/>
<sequence>MGLKDGCVIGGVFLLLVLVLICICNKYRRGTKDSTPDAEHYHRTASLEPKDNSASVQLVETFSQPPPSIGSRGSLSMNSVLEYPLLINNPCFASGSSGSFTYDELVAATEGFSETNLIGKGGFGYVHKGYLRGGQEVAVKQLKDGSRQGDREFQAEIEIISRVHLIHLVSVIGYCIAGTKRLIVYEFVPNNTLEFHLHGNPTIVHCDIKAANILLDHKFEAKVSDFGLAKSFSDTRSIISHTCTQVVGTFGYLAPEYASSARVTEKLDVYSYGIMLLELITGPPISDINSVKREALDSWARPLLNQSLEYGNLRDVVDPRFMAISDVLIHD</sequence>
<organism evidence="18 19">
    <name type="scientific">Hevea brasiliensis</name>
    <name type="common">Para rubber tree</name>
    <name type="synonym">Siphonia brasiliensis</name>
    <dbReference type="NCBI Taxonomy" id="3981"/>
    <lineage>
        <taxon>Eukaryota</taxon>
        <taxon>Viridiplantae</taxon>
        <taxon>Streptophyta</taxon>
        <taxon>Embryophyta</taxon>
        <taxon>Tracheophyta</taxon>
        <taxon>Spermatophyta</taxon>
        <taxon>Magnoliopsida</taxon>
        <taxon>eudicotyledons</taxon>
        <taxon>Gunneridae</taxon>
        <taxon>Pentapetalae</taxon>
        <taxon>rosids</taxon>
        <taxon>fabids</taxon>
        <taxon>Malpighiales</taxon>
        <taxon>Euphorbiaceae</taxon>
        <taxon>Crotonoideae</taxon>
        <taxon>Micrandreae</taxon>
        <taxon>Hevea</taxon>
    </lineage>
</organism>
<gene>
    <name evidence="18" type="ORF">GH714_035920</name>
</gene>
<evidence type="ECO:0000256" key="14">
    <source>
        <dbReference type="PROSITE-ProRule" id="PRU10141"/>
    </source>
</evidence>
<dbReference type="AlphaFoldDB" id="A0A6A6KFU3"/>
<dbReference type="FunFam" id="3.30.200.20:FF:000162">
    <property type="entry name" value="Adenine nucleotide alpha hydrolase-like domain kinase"/>
    <property type="match status" value="1"/>
</dbReference>
<dbReference type="SUPFAM" id="SSF56112">
    <property type="entry name" value="Protein kinase-like (PK-like)"/>
    <property type="match status" value="1"/>
</dbReference>
<evidence type="ECO:0000256" key="7">
    <source>
        <dbReference type="ARBA" id="ARBA00022741"/>
    </source>
</evidence>
<dbReference type="Pfam" id="PF00069">
    <property type="entry name" value="Pkinase"/>
    <property type="match status" value="1"/>
</dbReference>
<keyword evidence="7 14" id="KW-0547">Nucleotide-binding</keyword>
<dbReference type="Gene3D" id="3.30.200.20">
    <property type="entry name" value="Phosphorylase Kinase, domain 1"/>
    <property type="match status" value="1"/>
</dbReference>
<dbReference type="PROSITE" id="PS50011">
    <property type="entry name" value="PROTEIN_KINASE_DOM"/>
    <property type="match status" value="1"/>
</dbReference>
<evidence type="ECO:0000256" key="2">
    <source>
        <dbReference type="ARBA" id="ARBA00012513"/>
    </source>
</evidence>
<evidence type="ECO:0000256" key="4">
    <source>
        <dbReference type="ARBA" id="ARBA00022527"/>
    </source>
</evidence>
<evidence type="ECO:0000256" key="8">
    <source>
        <dbReference type="ARBA" id="ARBA00022777"/>
    </source>
</evidence>
<evidence type="ECO:0000256" key="15">
    <source>
        <dbReference type="RuleBase" id="RU000304"/>
    </source>
</evidence>
<dbReference type="PROSITE" id="PS00108">
    <property type="entry name" value="PROTEIN_KINASE_ST"/>
    <property type="match status" value="1"/>
</dbReference>
<name>A0A6A6KFU3_HEVBR</name>
<dbReference type="EMBL" id="JAAGAX010000017">
    <property type="protein sequence ID" value="KAF2286943.1"/>
    <property type="molecule type" value="Genomic_DNA"/>
</dbReference>
<keyword evidence="3" id="KW-1003">Cell membrane</keyword>
<comment type="catalytic activity">
    <reaction evidence="12">
        <text>L-threonyl-[protein] + ATP = O-phospho-L-threonyl-[protein] + ADP + H(+)</text>
        <dbReference type="Rhea" id="RHEA:46608"/>
        <dbReference type="Rhea" id="RHEA-COMP:11060"/>
        <dbReference type="Rhea" id="RHEA-COMP:11605"/>
        <dbReference type="ChEBI" id="CHEBI:15378"/>
        <dbReference type="ChEBI" id="CHEBI:30013"/>
        <dbReference type="ChEBI" id="CHEBI:30616"/>
        <dbReference type="ChEBI" id="CHEBI:61977"/>
        <dbReference type="ChEBI" id="CHEBI:456216"/>
        <dbReference type="EC" id="2.7.11.1"/>
    </reaction>
</comment>
<dbReference type="SMART" id="SM00220">
    <property type="entry name" value="S_TKc"/>
    <property type="match status" value="1"/>
</dbReference>
<keyword evidence="19" id="KW-1185">Reference proteome</keyword>
<dbReference type="InterPro" id="IPR008271">
    <property type="entry name" value="Ser/Thr_kinase_AS"/>
</dbReference>
<evidence type="ECO:0000256" key="12">
    <source>
        <dbReference type="ARBA" id="ARBA00047899"/>
    </source>
</evidence>
<proteinExistence type="inferred from homology"/>
<evidence type="ECO:0000259" key="17">
    <source>
        <dbReference type="PROSITE" id="PS50011"/>
    </source>
</evidence>
<comment type="similarity">
    <text evidence="15">Belongs to the protein kinase superfamily.</text>
</comment>
<keyword evidence="9 14" id="KW-0067">ATP-binding</keyword>
<dbReference type="InterPro" id="IPR000719">
    <property type="entry name" value="Prot_kinase_dom"/>
</dbReference>
<feature type="transmembrane region" description="Helical" evidence="16">
    <location>
        <begin position="6"/>
        <end position="24"/>
    </location>
</feature>
<dbReference type="InterPro" id="IPR011009">
    <property type="entry name" value="Kinase-like_dom_sf"/>
</dbReference>
<dbReference type="PANTHER" id="PTHR47982">
    <property type="entry name" value="PROLINE-RICH RECEPTOR-LIKE PROTEIN KINASE PERK4"/>
    <property type="match status" value="1"/>
</dbReference>
<reference evidence="18 19" key="1">
    <citation type="journal article" date="2020" name="Mol. Plant">
        <title>The Chromosome-Based Rubber Tree Genome Provides New Insights into Spurge Genome Evolution and Rubber Biosynthesis.</title>
        <authorList>
            <person name="Liu J."/>
            <person name="Shi C."/>
            <person name="Shi C.C."/>
            <person name="Li W."/>
            <person name="Zhang Q.J."/>
            <person name="Zhang Y."/>
            <person name="Li K."/>
            <person name="Lu H.F."/>
            <person name="Shi C."/>
            <person name="Zhu S.T."/>
            <person name="Xiao Z.Y."/>
            <person name="Nan H."/>
            <person name="Yue Y."/>
            <person name="Zhu X.G."/>
            <person name="Wu Y."/>
            <person name="Hong X.N."/>
            <person name="Fan G.Y."/>
            <person name="Tong Y."/>
            <person name="Zhang D."/>
            <person name="Mao C.L."/>
            <person name="Liu Y.L."/>
            <person name="Hao S.J."/>
            <person name="Liu W.Q."/>
            <person name="Lv M.Q."/>
            <person name="Zhang H.B."/>
            <person name="Liu Y."/>
            <person name="Hu-Tang G.R."/>
            <person name="Wang J.P."/>
            <person name="Wang J.H."/>
            <person name="Sun Y.H."/>
            <person name="Ni S.B."/>
            <person name="Chen W.B."/>
            <person name="Zhang X.C."/>
            <person name="Jiao Y.N."/>
            <person name="Eichler E.E."/>
            <person name="Li G.H."/>
            <person name="Liu X."/>
            <person name="Gao L.Z."/>
        </authorList>
    </citation>
    <scope>NUCLEOTIDE SEQUENCE [LARGE SCALE GENOMIC DNA]</scope>
    <source>
        <strain evidence="19">cv. GT1</strain>
        <tissue evidence="18">Leaf</tissue>
    </source>
</reference>
<evidence type="ECO:0000313" key="18">
    <source>
        <dbReference type="EMBL" id="KAF2286943.1"/>
    </source>
</evidence>
<feature type="domain" description="Protein kinase" evidence="17">
    <location>
        <begin position="112"/>
        <end position="331"/>
    </location>
</feature>
<evidence type="ECO:0000256" key="1">
    <source>
        <dbReference type="ARBA" id="ARBA00004162"/>
    </source>
</evidence>
<keyword evidence="8" id="KW-0418">Kinase</keyword>
<comment type="caution">
    <text evidence="18">The sequence shown here is derived from an EMBL/GenBank/DDBJ whole genome shotgun (WGS) entry which is preliminary data.</text>
</comment>
<dbReference type="Proteomes" id="UP000467840">
    <property type="component" value="Chromosome 3"/>
</dbReference>
<dbReference type="GO" id="GO:0005886">
    <property type="term" value="C:plasma membrane"/>
    <property type="evidence" value="ECO:0007669"/>
    <property type="project" value="UniProtKB-SubCell"/>
</dbReference>
<keyword evidence="11 16" id="KW-0472">Membrane</keyword>
<evidence type="ECO:0000256" key="5">
    <source>
        <dbReference type="ARBA" id="ARBA00022679"/>
    </source>
</evidence>
<dbReference type="PANTHER" id="PTHR47982:SF22">
    <property type="entry name" value="PROLINE-RICH RECEPTOR-LIKE PROTEIN KINASE PERK14"/>
    <property type="match status" value="1"/>
</dbReference>
<feature type="binding site" evidence="14">
    <location>
        <position position="140"/>
    </location>
    <ligand>
        <name>ATP</name>
        <dbReference type="ChEBI" id="CHEBI:30616"/>
    </ligand>
</feature>
<comment type="catalytic activity">
    <reaction evidence="13">
        <text>L-seryl-[protein] + ATP = O-phospho-L-seryl-[protein] + ADP + H(+)</text>
        <dbReference type="Rhea" id="RHEA:17989"/>
        <dbReference type="Rhea" id="RHEA-COMP:9863"/>
        <dbReference type="Rhea" id="RHEA-COMP:11604"/>
        <dbReference type="ChEBI" id="CHEBI:15378"/>
        <dbReference type="ChEBI" id="CHEBI:29999"/>
        <dbReference type="ChEBI" id="CHEBI:30616"/>
        <dbReference type="ChEBI" id="CHEBI:83421"/>
        <dbReference type="ChEBI" id="CHEBI:456216"/>
        <dbReference type="EC" id="2.7.11.1"/>
    </reaction>
</comment>
<evidence type="ECO:0000313" key="19">
    <source>
        <dbReference type="Proteomes" id="UP000467840"/>
    </source>
</evidence>
<evidence type="ECO:0000256" key="13">
    <source>
        <dbReference type="ARBA" id="ARBA00048679"/>
    </source>
</evidence>